<dbReference type="OrthoDB" id="167295at2759"/>
<sequence>MPRISERGTLSSGTTVWSVNRLSDTIWGFINIAVFFFRSLIDPLVNPRNDSRSGARSGSGRGPPRPPGRGNFRTFSDAFGGSDSIPPPPPGG</sequence>
<evidence type="ECO:0000313" key="3">
    <source>
        <dbReference type="Proteomes" id="UP000499080"/>
    </source>
</evidence>
<name>A0A4Y2DS95_ARAVE</name>
<feature type="region of interest" description="Disordered" evidence="1">
    <location>
        <begin position="46"/>
        <end position="92"/>
    </location>
</feature>
<gene>
    <name evidence="2" type="ORF">AVEN_107296_1</name>
</gene>
<reference evidence="2 3" key="1">
    <citation type="journal article" date="2019" name="Sci. Rep.">
        <title>Orb-weaving spider Araneus ventricosus genome elucidates the spidroin gene catalogue.</title>
        <authorList>
            <person name="Kono N."/>
            <person name="Nakamura H."/>
            <person name="Ohtoshi R."/>
            <person name="Moran D.A.P."/>
            <person name="Shinohara A."/>
            <person name="Yoshida Y."/>
            <person name="Fujiwara M."/>
            <person name="Mori M."/>
            <person name="Tomita M."/>
            <person name="Arakawa K."/>
        </authorList>
    </citation>
    <scope>NUCLEOTIDE SEQUENCE [LARGE SCALE GENOMIC DNA]</scope>
</reference>
<dbReference type="EMBL" id="BGPR01000427">
    <property type="protein sequence ID" value="GBM19621.1"/>
    <property type="molecule type" value="Genomic_DNA"/>
</dbReference>
<dbReference type="Proteomes" id="UP000499080">
    <property type="component" value="Unassembled WGS sequence"/>
</dbReference>
<evidence type="ECO:0000313" key="2">
    <source>
        <dbReference type="EMBL" id="GBM19621.1"/>
    </source>
</evidence>
<dbReference type="AlphaFoldDB" id="A0A4Y2DS95"/>
<organism evidence="2 3">
    <name type="scientific">Araneus ventricosus</name>
    <name type="common">Orbweaver spider</name>
    <name type="synonym">Epeira ventricosa</name>
    <dbReference type="NCBI Taxonomy" id="182803"/>
    <lineage>
        <taxon>Eukaryota</taxon>
        <taxon>Metazoa</taxon>
        <taxon>Ecdysozoa</taxon>
        <taxon>Arthropoda</taxon>
        <taxon>Chelicerata</taxon>
        <taxon>Arachnida</taxon>
        <taxon>Araneae</taxon>
        <taxon>Araneomorphae</taxon>
        <taxon>Entelegynae</taxon>
        <taxon>Araneoidea</taxon>
        <taxon>Araneidae</taxon>
        <taxon>Araneus</taxon>
    </lineage>
</organism>
<proteinExistence type="predicted"/>
<protein>
    <recommendedName>
        <fullName evidence="4">Selenoprotein K</fullName>
    </recommendedName>
</protein>
<keyword evidence="3" id="KW-1185">Reference proteome</keyword>
<accession>A0A4Y2DS95</accession>
<comment type="caution">
    <text evidence="2">The sequence shown here is derived from an EMBL/GenBank/DDBJ whole genome shotgun (WGS) entry which is preliminary data.</text>
</comment>
<dbReference type="Pfam" id="PF10961">
    <property type="entry name" value="SelK_SelG"/>
    <property type="match status" value="1"/>
</dbReference>
<dbReference type="InterPro" id="IPR024491">
    <property type="entry name" value="Se_SelK/SelG"/>
</dbReference>
<evidence type="ECO:0008006" key="4">
    <source>
        <dbReference type="Google" id="ProtNLM"/>
    </source>
</evidence>
<evidence type="ECO:0000256" key="1">
    <source>
        <dbReference type="SAM" id="MobiDB-lite"/>
    </source>
</evidence>